<reference evidence="2" key="1">
    <citation type="submission" date="2015-10" db="EMBL/GenBank/DDBJ databases">
        <authorList>
            <person name="Lehtovirta-Morley L.E."/>
            <person name="Vieille C."/>
        </authorList>
    </citation>
    <scope>NUCLEOTIDE SEQUENCE [LARGE SCALE GENOMIC DNA]</scope>
</reference>
<accession>A0A128A362</accession>
<keyword evidence="2" id="KW-1185">Reference proteome</keyword>
<sequence length="119" mass="13857">MSFEDFVDERSLVSRDALGTKEIKLKLLEVEDDTSDHIWRFGVRVKVKKILITIKHINTQQIEEGECDLHDIEKEMKEKRHYSSTNRWVPTTDIKNGYIINSRHASLLADAVALDYITI</sequence>
<dbReference type="EMBL" id="LN890280">
    <property type="protein sequence ID" value="CUR51793.1"/>
    <property type="molecule type" value="Genomic_DNA"/>
</dbReference>
<dbReference type="Proteomes" id="UP000196239">
    <property type="component" value="Chromosome 1"/>
</dbReference>
<dbReference type="AlphaFoldDB" id="A0A128A362"/>
<name>A0A128A362_9ARCH</name>
<evidence type="ECO:0000313" key="1">
    <source>
        <dbReference type="EMBL" id="CUR51793.1"/>
    </source>
</evidence>
<organism evidence="1 2">
    <name type="scientific">Nitrosotalea devaniterrae</name>
    <dbReference type="NCBI Taxonomy" id="1078905"/>
    <lineage>
        <taxon>Archaea</taxon>
        <taxon>Nitrososphaerota</taxon>
        <taxon>Nitrososphaeria</taxon>
        <taxon>Nitrosotaleales</taxon>
        <taxon>Nitrosotaleaceae</taxon>
        <taxon>Nitrosotalea</taxon>
    </lineage>
</organism>
<evidence type="ECO:0000313" key="2">
    <source>
        <dbReference type="Proteomes" id="UP000196239"/>
    </source>
</evidence>
<proteinExistence type="predicted"/>
<gene>
    <name evidence="1" type="ORF">NDEV_1028</name>
</gene>
<protein>
    <submittedName>
        <fullName evidence="1">Uncharacterized protein</fullName>
    </submittedName>
</protein>
<dbReference type="KEGG" id="ndv:NDEV_1028"/>